<feature type="binding site" evidence="5">
    <location>
        <position position="169"/>
    </location>
    <ligand>
        <name>ATP</name>
        <dbReference type="ChEBI" id="CHEBI:30616"/>
    </ligand>
</feature>
<dbReference type="Gene3D" id="3.30.230.80">
    <property type="match status" value="1"/>
</dbReference>
<dbReference type="SUPFAM" id="SSF54211">
    <property type="entry name" value="Ribosomal protein S5 domain 2-like"/>
    <property type="match status" value="1"/>
</dbReference>
<proteinExistence type="inferred from homology"/>
<dbReference type="InterPro" id="IPR020568">
    <property type="entry name" value="Ribosomal_Su5_D2-typ_SF"/>
</dbReference>
<gene>
    <name evidence="6" type="ORF">AS189_17675</name>
</gene>
<dbReference type="SUPFAM" id="SSF55874">
    <property type="entry name" value="ATPase domain of HSP90 chaperone/DNA topoisomerase II/histidine kinase"/>
    <property type="match status" value="1"/>
</dbReference>
<keyword evidence="3 5" id="KW-0067">ATP-binding</keyword>
<dbReference type="PRINTS" id="PR00775">
    <property type="entry name" value="HEATSHOCK90"/>
</dbReference>
<dbReference type="NCBIfam" id="NF010683">
    <property type="entry name" value="PRK14083.1"/>
    <property type="match status" value="1"/>
</dbReference>
<evidence type="ECO:0000256" key="1">
    <source>
        <dbReference type="ARBA" id="ARBA00008239"/>
    </source>
</evidence>
<name>A0A0S2M2N5_9MICC</name>
<evidence type="ECO:0000256" key="2">
    <source>
        <dbReference type="ARBA" id="ARBA00022741"/>
    </source>
</evidence>
<reference evidence="6 7" key="2">
    <citation type="journal article" date="2016" name="J. Biotechnol.">
        <title>Complete genome sequence of Arthrobacter alpinus ERGS4:06, a yellow pigmented bacterium tolerant to cold and radiations isolated from Sikkim Himalaya.</title>
        <authorList>
            <person name="Kumar R."/>
            <person name="Singh D."/>
            <person name="Swarnkar M.K."/>
            <person name="Singh A.K."/>
            <person name="Kumar S."/>
        </authorList>
    </citation>
    <scope>NUCLEOTIDE SEQUENCE [LARGE SCALE GENOMIC DNA]</scope>
    <source>
        <strain evidence="6 7">ERGS4:06</strain>
    </source>
</reference>
<protein>
    <submittedName>
        <fullName evidence="6">Molecular chaperone HtpG</fullName>
    </submittedName>
</protein>
<evidence type="ECO:0000313" key="6">
    <source>
        <dbReference type="EMBL" id="ALO67981.1"/>
    </source>
</evidence>
<dbReference type="PIRSF" id="PIRSF002583">
    <property type="entry name" value="Hsp90"/>
    <property type="match status" value="1"/>
</dbReference>
<feature type="binding site" evidence="5">
    <location>
        <position position="37"/>
    </location>
    <ligand>
        <name>ATP</name>
        <dbReference type="ChEBI" id="CHEBI:30616"/>
    </ligand>
</feature>
<dbReference type="OrthoDB" id="9802640at2"/>
<feature type="binding site" evidence="5">
    <location>
        <position position="41"/>
    </location>
    <ligand>
        <name>ATP</name>
        <dbReference type="ChEBI" id="CHEBI:30616"/>
    </ligand>
</feature>
<dbReference type="RefSeq" id="WP_062291910.1">
    <property type="nucleotide sequence ID" value="NZ_CP013200.1"/>
</dbReference>
<dbReference type="AlphaFoldDB" id="A0A0S2M2N5"/>
<dbReference type="PANTHER" id="PTHR11528">
    <property type="entry name" value="HEAT SHOCK PROTEIN 90 FAMILY MEMBER"/>
    <property type="match status" value="1"/>
</dbReference>
<evidence type="ECO:0000313" key="7">
    <source>
        <dbReference type="Proteomes" id="UP000059574"/>
    </source>
</evidence>
<comment type="similarity">
    <text evidence="1">Belongs to the heat shock protein 90 family.</text>
</comment>
<dbReference type="Gene3D" id="3.30.565.10">
    <property type="entry name" value="Histidine kinase-like ATPase, C-terminal domain"/>
    <property type="match status" value="1"/>
</dbReference>
<dbReference type="GO" id="GO:0140662">
    <property type="term" value="F:ATP-dependent protein folding chaperone"/>
    <property type="evidence" value="ECO:0007669"/>
    <property type="project" value="InterPro"/>
</dbReference>
<dbReference type="GO" id="GO:0016887">
    <property type="term" value="F:ATP hydrolysis activity"/>
    <property type="evidence" value="ECO:0007669"/>
    <property type="project" value="InterPro"/>
</dbReference>
<evidence type="ECO:0000256" key="4">
    <source>
        <dbReference type="ARBA" id="ARBA00023186"/>
    </source>
</evidence>
<keyword evidence="2 5" id="KW-0547">Nucleotide-binding</keyword>
<dbReference type="GO" id="GO:0005524">
    <property type="term" value="F:ATP binding"/>
    <property type="evidence" value="ECO:0007669"/>
    <property type="project" value="UniProtKB-KW"/>
</dbReference>
<dbReference type="GO" id="GO:0051082">
    <property type="term" value="F:unfolded protein binding"/>
    <property type="evidence" value="ECO:0007669"/>
    <property type="project" value="InterPro"/>
</dbReference>
<dbReference type="InterPro" id="IPR001404">
    <property type="entry name" value="Hsp90_fam"/>
</dbReference>
<dbReference type="InterPro" id="IPR036890">
    <property type="entry name" value="HATPase_C_sf"/>
</dbReference>
<evidence type="ECO:0000256" key="5">
    <source>
        <dbReference type="PIRSR" id="PIRSR002583-1"/>
    </source>
</evidence>
<reference evidence="7" key="1">
    <citation type="submission" date="2015-11" db="EMBL/GenBank/DDBJ databases">
        <authorList>
            <person name="Kumar R."/>
            <person name="Singh D."/>
            <person name="Swarnkar M.K."/>
            <person name="Singh A.K."/>
            <person name="Kumar S."/>
        </authorList>
    </citation>
    <scope>NUCLEOTIDE SEQUENCE [LARGE SCALE GENOMIC DNA]</scope>
    <source>
        <strain evidence="7">ERGS4:06</strain>
    </source>
</reference>
<organism evidence="6 7">
    <name type="scientific">Arthrobacter alpinus</name>
    <dbReference type="NCBI Taxonomy" id="656366"/>
    <lineage>
        <taxon>Bacteria</taxon>
        <taxon>Bacillati</taxon>
        <taxon>Actinomycetota</taxon>
        <taxon>Actinomycetes</taxon>
        <taxon>Micrococcales</taxon>
        <taxon>Micrococcaceae</taxon>
        <taxon>Arthrobacter</taxon>
    </lineage>
</organism>
<dbReference type="EMBL" id="CP013200">
    <property type="protein sequence ID" value="ALO67981.1"/>
    <property type="molecule type" value="Genomic_DNA"/>
</dbReference>
<dbReference type="Proteomes" id="UP000059574">
    <property type="component" value="Chromosome"/>
</dbReference>
<accession>A0A0S2M2N5</accession>
<dbReference type="InterPro" id="IPR037196">
    <property type="entry name" value="HSP90_C"/>
</dbReference>
<dbReference type="SUPFAM" id="SSF110942">
    <property type="entry name" value="HSP90 C-terminal domain"/>
    <property type="match status" value="1"/>
</dbReference>
<dbReference type="Pfam" id="PF13589">
    <property type="entry name" value="HATPase_c_3"/>
    <property type="match status" value="1"/>
</dbReference>
<evidence type="ECO:0000256" key="3">
    <source>
        <dbReference type="ARBA" id="ARBA00022840"/>
    </source>
</evidence>
<dbReference type="InterPro" id="IPR020575">
    <property type="entry name" value="Hsp90_N"/>
</dbReference>
<feature type="binding site" evidence="5">
    <location>
        <position position="82"/>
    </location>
    <ligand>
        <name>ATP</name>
        <dbReference type="ChEBI" id="CHEBI:30616"/>
    </ligand>
</feature>
<keyword evidence="4" id="KW-0143">Chaperone</keyword>
<sequence length="615" mass="66776">MSSAVGSQSRPFQVDLHGVVDLLSRHIYSGPQVYLRELIQNGRDAITTRRNSGIGEAEGRAGRWEIRIFPSSPDNPEFRIDDDGVGLNAEDVAQLLATVGRSSKRDLFDMPRQDLLGQFGIGLLSCFMVADEIVVVSRKAGESAVRWVGSAAGTFSVTVMDGDDLPVGTSVKLRPRADDAELCGRKKVTELATRYAQYLPVPILIADGTGGFDTINQPPVFALVGDERTEHRSELMELGTALIGARPLDAIELGSPATGTRGTAFILPFTPPPSARPAHAVYLGGMLVDERSQDLLPEWAFFARSVVDSTGLKPTASRESLVADEALEVTRTELGAALRAWVIRMGAGNPNKLAKFVAIHHLGLKSLVAYDDELASFLTRWLSVETTAGRMTIEELVSRQKHIRYTESMEEFRQIAAIVPTESPVVNGGYVYDAEIIRRLPFLFDGTSVEQVALSSLLDSLAVPALAQRAPVLAFEQRASAVLKSFDVQVSVRSFAPADVSALYLADDAVLRGMQRSAARRVSNSLWNGVLAKAEKSREAAVELNNQMAKATLCANWDNPLIRTLAQSPDEAVFNRTMKLLYVQAMLAAHLPLGAAQRSLLTESLSDLVQLSISH</sequence>